<dbReference type="Proteomes" id="UP000284706">
    <property type="component" value="Unassembled WGS sequence"/>
</dbReference>
<dbReference type="AlphaFoldDB" id="A0A409Y3T6"/>
<reference evidence="2 3" key="1">
    <citation type="journal article" date="2018" name="Evol. Lett.">
        <title>Horizontal gene cluster transfer increased hallucinogenic mushroom diversity.</title>
        <authorList>
            <person name="Reynolds H.T."/>
            <person name="Vijayakumar V."/>
            <person name="Gluck-Thaler E."/>
            <person name="Korotkin H.B."/>
            <person name="Matheny P.B."/>
            <person name="Slot J.C."/>
        </authorList>
    </citation>
    <scope>NUCLEOTIDE SEQUENCE [LARGE SCALE GENOMIC DNA]</scope>
    <source>
        <strain evidence="2 3">SRW20</strain>
    </source>
</reference>
<sequence length="104" mass="11097">MAEMDTHSADQAEIPSSPLKAPVKKKVGPPLMKHQCLAQRAMAEMDTHSADQAEIPSSPLKAPVKKKASGKHRKALELLGAPGSVLEDEGIKVVRVLSSNPPKK</sequence>
<feature type="region of interest" description="Disordered" evidence="1">
    <location>
        <begin position="44"/>
        <end position="69"/>
    </location>
</feature>
<feature type="region of interest" description="Disordered" evidence="1">
    <location>
        <begin position="1"/>
        <end position="27"/>
    </location>
</feature>
<protein>
    <submittedName>
        <fullName evidence="2">Uncharacterized protein</fullName>
    </submittedName>
</protein>
<proteinExistence type="predicted"/>
<accession>A0A409Y3T6</accession>
<keyword evidence="3" id="KW-1185">Reference proteome</keyword>
<evidence type="ECO:0000313" key="2">
    <source>
        <dbReference type="EMBL" id="PPQ97652.1"/>
    </source>
</evidence>
<name>A0A409Y3T6_9AGAR</name>
<evidence type="ECO:0000313" key="3">
    <source>
        <dbReference type="Proteomes" id="UP000284706"/>
    </source>
</evidence>
<gene>
    <name evidence="2" type="ORF">CVT26_002436</name>
</gene>
<feature type="compositionally biased region" description="Basic and acidic residues" evidence="1">
    <location>
        <begin position="1"/>
        <end position="10"/>
    </location>
</feature>
<dbReference type="EMBL" id="NHYE01001213">
    <property type="protein sequence ID" value="PPQ97652.1"/>
    <property type="molecule type" value="Genomic_DNA"/>
</dbReference>
<dbReference type="InParanoid" id="A0A409Y3T6"/>
<comment type="caution">
    <text evidence="2">The sequence shown here is derived from an EMBL/GenBank/DDBJ whole genome shotgun (WGS) entry which is preliminary data.</text>
</comment>
<organism evidence="2 3">
    <name type="scientific">Gymnopilus dilepis</name>
    <dbReference type="NCBI Taxonomy" id="231916"/>
    <lineage>
        <taxon>Eukaryota</taxon>
        <taxon>Fungi</taxon>
        <taxon>Dikarya</taxon>
        <taxon>Basidiomycota</taxon>
        <taxon>Agaricomycotina</taxon>
        <taxon>Agaricomycetes</taxon>
        <taxon>Agaricomycetidae</taxon>
        <taxon>Agaricales</taxon>
        <taxon>Agaricineae</taxon>
        <taxon>Hymenogastraceae</taxon>
        <taxon>Gymnopilus</taxon>
    </lineage>
</organism>
<evidence type="ECO:0000256" key="1">
    <source>
        <dbReference type="SAM" id="MobiDB-lite"/>
    </source>
</evidence>